<dbReference type="EMBL" id="JBHSIU010000101">
    <property type="protein sequence ID" value="MFC5006361.1"/>
    <property type="molecule type" value="Genomic_DNA"/>
</dbReference>
<evidence type="ECO:0000313" key="3">
    <source>
        <dbReference type="Proteomes" id="UP001595912"/>
    </source>
</evidence>
<dbReference type="RefSeq" id="WP_380126984.1">
    <property type="nucleotide sequence ID" value="NZ_JBHSIU010000101.1"/>
</dbReference>
<gene>
    <name evidence="2" type="ORF">ACFPIJ_52140</name>
</gene>
<keyword evidence="1" id="KW-0812">Transmembrane</keyword>
<accession>A0ABV9WGB9</accession>
<evidence type="ECO:0000256" key="1">
    <source>
        <dbReference type="SAM" id="Phobius"/>
    </source>
</evidence>
<keyword evidence="3" id="KW-1185">Reference proteome</keyword>
<evidence type="ECO:0000313" key="2">
    <source>
        <dbReference type="EMBL" id="MFC5006361.1"/>
    </source>
</evidence>
<organism evidence="2 3">
    <name type="scientific">Dactylosporangium cerinum</name>
    <dbReference type="NCBI Taxonomy" id="1434730"/>
    <lineage>
        <taxon>Bacteria</taxon>
        <taxon>Bacillati</taxon>
        <taxon>Actinomycetota</taxon>
        <taxon>Actinomycetes</taxon>
        <taxon>Micromonosporales</taxon>
        <taxon>Micromonosporaceae</taxon>
        <taxon>Dactylosporangium</taxon>
    </lineage>
</organism>
<keyword evidence="1" id="KW-0472">Membrane</keyword>
<comment type="caution">
    <text evidence="2">The sequence shown here is derived from an EMBL/GenBank/DDBJ whole genome shotgun (WGS) entry which is preliminary data.</text>
</comment>
<name>A0ABV9WGB9_9ACTN</name>
<protein>
    <submittedName>
        <fullName evidence="2">Uncharacterized protein</fullName>
    </submittedName>
</protein>
<keyword evidence="1" id="KW-1133">Transmembrane helix</keyword>
<dbReference type="Proteomes" id="UP001595912">
    <property type="component" value="Unassembled WGS sequence"/>
</dbReference>
<proteinExistence type="predicted"/>
<feature type="transmembrane region" description="Helical" evidence="1">
    <location>
        <begin position="38"/>
        <end position="57"/>
    </location>
</feature>
<feature type="transmembrane region" description="Helical" evidence="1">
    <location>
        <begin position="129"/>
        <end position="150"/>
    </location>
</feature>
<sequence>MDTDVSGGAFDRAYIGGFGAAALILTAGQRMFAAAGPFGLPLLGMGIPLLTTVVLNLRDPVPYFEAQEGWGEVGKVLNDAASKVPQLCYDVVYRGNWQGAGKDAFYACINNDIQPSLGAMKDLNNNMQLACITGGIAMGTAIATFVAATLTATGFCAAATGGTAAPAAQAAVTITISQWVIFTLELLAEVGAVFGGMALTSVQIGQSYDALKAFLGGKDQQLEAGSLQLRPTEVTAIADWENGWINGAW</sequence>
<reference evidence="3" key="1">
    <citation type="journal article" date="2019" name="Int. J. Syst. Evol. Microbiol.">
        <title>The Global Catalogue of Microorganisms (GCM) 10K type strain sequencing project: providing services to taxonomists for standard genome sequencing and annotation.</title>
        <authorList>
            <consortium name="The Broad Institute Genomics Platform"/>
            <consortium name="The Broad Institute Genome Sequencing Center for Infectious Disease"/>
            <person name="Wu L."/>
            <person name="Ma J."/>
        </authorList>
    </citation>
    <scope>NUCLEOTIDE SEQUENCE [LARGE SCALE GENOMIC DNA]</scope>
    <source>
        <strain evidence="3">CGMCC 4.7152</strain>
    </source>
</reference>
<feature type="transmembrane region" description="Helical" evidence="1">
    <location>
        <begin position="12"/>
        <end position="32"/>
    </location>
</feature>